<dbReference type="EMBL" id="CAEZSG010000037">
    <property type="protein sequence ID" value="CAB4534319.1"/>
    <property type="molecule type" value="Genomic_DNA"/>
</dbReference>
<dbReference type="EMBL" id="CAFBLF010000089">
    <property type="protein sequence ID" value="CAB4866634.1"/>
    <property type="molecule type" value="Genomic_DNA"/>
</dbReference>
<proteinExistence type="predicted"/>
<reference evidence="2" key="1">
    <citation type="submission" date="2020-05" db="EMBL/GenBank/DDBJ databases">
        <authorList>
            <person name="Chiriac C."/>
            <person name="Salcher M."/>
            <person name="Ghai R."/>
            <person name="Kavagutti S V."/>
        </authorList>
    </citation>
    <scope>NUCLEOTIDE SEQUENCE</scope>
</reference>
<evidence type="ECO:0000259" key="1">
    <source>
        <dbReference type="SMART" id="SM00731"/>
    </source>
</evidence>
<gene>
    <name evidence="2" type="ORF">UFOPK1413_00362</name>
    <name evidence="3" type="ORF">UFOPK3339_00679</name>
</gene>
<dbReference type="AlphaFoldDB" id="A0A6J6B7I6"/>
<dbReference type="GO" id="GO:0006950">
    <property type="term" value="P:response to stress"/>
    <property type="evidence" value="ECO:0007669"/>
    <property type="project" value="UniProtKB-ARBA"/>
</dbReference>
<dbReference type="InterPro" id="IPR006640">
    <property type="entry name" value="SprT-like_domain"/>
</dbReference>
<evidence type="ECO:0000313" key="3">
    <source>
        <dbReference type="EMBL" id="CAB4866634.1"/>
    </source>
</evidence>
<sequence length="153" mass="17596">MIDLSEVQALAERLIAQHLSELDHQWAFRWDHARRRAGACHHDKKQISLSIHLTALGSLEDAEQTILHEIAHALCGKEHNHSQQWLDTARSIGYTGWIRHTGPSPDHLARWRGTCAAGHVVLRYRKPRNMVASCVVCNPRFSRRYLIEWELLG</sequence>
<organism evidence="2">
    <name type="scientific">freshwater metagenome</name>
    <dbReference type="NCBI Taxonomy" id="449393"/>
    <lineage>
        <taxon>unclassified sequences</taxon>
        <taxon>metagenomes</taxon>
        <taxon>ecological metagenomes</taxon>
    </lineage>
</organism>
<name>A0A6J6B7I6_9ZZZZ</name>
<evidence type="ECO:0000313" key="2">
    <source>
        <dbReference type="EMBL" id="CAB4534319.1"/>
    </source>
</evidence>
<dbReference type="Pfam" id="PF10263">
    <property type="entry name" value="SprT-like"/>
    <property type="match status" value="1"/>
</dbReference>
<accession>A0A6J6B7I6</accession>
<feature type="domain" description="SprT-like" evidence="1">
    <location>
        <begin position="5"/>
        <end position="144"/>
    </location>
</feature>
<protein>
    <submittedName>
        <fullName evidence="2">Unannotated protein</fullName>
    </submittedName>
</protein>
<dbReference type="SMART" id="SM00731">
    <property type="entry name" value="SprT"/>
    <property type="match status" value="1"/>
</dbReference>
<dbReference type="Gene3D" id="3.30.2010.10">
    <property type="entry name" value="Metalloproteases ('zincins'), catalytic domain"/>
    <property type="match status" value="1"/>
</dbReference>